<feature type="region of interest" description="Disordered" evidence="1">
    <location>
        <begin position="110"/>
        <end position="140"/>
    </location>
</feature>
<name>A0ABD3CBE8_9LAMI</name>
<dbReference type="Proteomes" id="UP001632038">
    <property type="component" value="Unassembled WGS sequence"/>
</dbReference>
<sequence>MASSPIMTNGIRAEDPSSAGAFFSINYQPDYRNLAEPRPLPPPKMQSTFFPVTTYQSVYWSPRRYGDYLAAEETPATKPPLAAIAKEERHPMAERIVQKLDEMIETLRSMTASREVRSRSEAAKTPPLTGAPSPLPAQAITSPALPQASDLAVRHHNPAITGRSISTPPPPLLNRSAAVPKSNQFESESVNPSPILSVFTIPVKKTEIPNDNNGSANRPLHGSETRSAISVKFSAGFGKAGKDKVDDDKSIVMRKVEQLLVNDSSCVKGYLLIVGLTDWGGKYSPQLIEMFDEMFKATCSMKCSNEFQVVSSSRCSTKWLDYDKRVSKI</sequence>
<organism evidence="2 3">
    <name type="scientific">Castilleja foliolosa</name>
    <dbReference type="NCBI Taxonomy" id="1961234"/>
    <lineage>
        <taxon>Eukaryota</taxon>
        <taxon>Viridiplantae</taxon>
        <taxon>Streptophyta</taxon>
        <taxon>Embryophyta</taxon>
        <taxon>Tracheophyta</taxon>
        <taxon>Spermatophyta</taxon>
        <taxon>Magnoliopsida</taxon>
        <taxon>eudicotyledons</taxon>
        <taxon>Gunneridae</taxon>
        <taxon>Pentapetalae</taxon>
        <taxon>asterids</taxon>
        <taxon>lamiids</taxon>
        <taxon>Lamiales</taxon>
        <taxon>Orobanchaceae</taxon>
        <taxon>Pedicularideae</taxon>
        <taxon>Castillejinae</taxon>
        <taxon>Castilleja</taxon>
    </lineage>
</organism>
<evidence type="ECO:0000313" key="3">
    <source>
        <dbReference type="Proteomes" id="UP001632038"/>
    </source>
</evidence>
<proteinExistence type="predicted"/>
<keyword evidence="3" id="KW-1185">Reference proteome</keyword>
<evidence type="ECO:0000256" key="1">
    <source>
        <dbReference type="SAM" id="MobiDB-lite"/>
    </source>
</evidence>
<comment type="caution">
    <text evidence="2">The sequence shown here is derived from an EMBL/GenBank/DDBJ whole genome shotgun (WGS) entry which is preliminary data.</text>
</comment>
<accession>A0ABD3CBE8</accession>
<dbReference type="AlphaFoldDB" id="A0ABD3CBE8"/>
<evidence type="ECO:0000313" key="2">
    <source>
        <dbReference type="EMBL" id="KAL3627165.1"/>
    </source>
</evidence>
<reference evidence="3" key="1">
    <citation type="journal article" date="2024" name="IScience">
        <title>Strigolactones Initiate the Formation of Haustorium-like Structures in Castilleja.</title>
        <authorList>
            <person name="Buerger M."/>
            <person name="Peterson D."/>
            <person name="Chory J."/>
        </authorList>
    </citation>
    <scope>NUCLEOTIDE SEQUENCE [LARGE SCALE GENOMIC DNA]</scope>
</reference>
<dbReference type="EMBL" id="JAVIJP010000039">
    <property type="protein sequence ID" value="KAL3627165.1"/>
    <property type="molecule type" value="Genomic_DNA"/>
</dbReference>
<gene>
    <name evidence="2" type="ORF">CASFOL_028528</name>
</gene>
<protein>
    <submittedName>
        <fullName evidence="2">Uncharacterized protein</fullName>
    </submittedName>
</protein>